<dbReference type="InterPro" id="IPR045269">
    <property type="entry name" value="Atg1-like"/>
</dbReference>
<dbReference type="EMBL" id="ASPP01049398">
    <property type="protein sequence ID" value="ETN97529.1"/>
    <property type="molecule type" value="Genomic_DNA"/>
</dbReference>
<feature type="domain" description="Protein kinase" evidence="1">
    <location>
        <begin position="21"/>
        <end position="149"/>
    </location>
</feature>
<dbReference type="InterPro" id="IPR000719">
    <property type="entry name" value="Prot_kinase_dom"/>
</dbReference>
<dbReference type="GO" id="GO:0010506">
    <property type="term" value="P:regulation of autophagy"/>
    <property type="evidence" value="ECO:0007669"/>
    <property type="project" value="InterPro"/>
</dbReference>
<dbReference type="PROSITE" id="PS50011">
    <property type="entry name" value="PROTEIN_KINASE_DOM"/>
    <property type="match status" value="1"/>
</dbReference>
<dbReference type="InterPro" id="IPR011009">
    <property type="entry name" value="Kinase-like_dom_sf"/>
</dbReference>
<organism evidence="2 3">
    <name type="scientific">Reticulomyxa filosa</name>
    <dbReference type="NCBI Taxonomy" id="46433"/>
    <lineage>
        <taxon>Eukaryota</taxon>
        <taxon>Sar</taxon>
        <taxon>Rhizaria</taxon>
        <taxon>Retaria</taxon>
        <taxon>Foraminifera</taxon>
        <taxon>Monothalamids</taxon>
        <taxon>Reticulomyxidae</taxon>
        <taxon>Reticulomyxa</taxon>
    </lineage>
</organism>
<accession>X6L9X3</accession>
<dbReference type="Gene3D" id="1.10.510.10">
    <property type="entry name" value="Transferase(Phosphotransferase) domain 1"/>
    <property type="match status" value="1"/>
</dbReference>
<comment type="caution">
    <text evidence="2">The sequence shown here is derived from an EMBL/GenBank/DDBJ whole genome shotgun (WGS) entry which is preliminary data.</text>
</comment>
<dbReference type="SUPFAM" id="SSF56112">
    <property type="entry name" value="Protein kinase-like (PK-like)"/>
    <property type="match status" value="1"/>
</dbReference>
<dbReference type="PANTHER" id="PTHR24348:SF68">
    <property type="entry name" value="SERINE_THREONINE-PROTEIN KINASE ATG1C"/>
    <property type="match status" value="1"/>
</dbReference>
<dbReference type="GO" id="GO:0005524">
    <property type="term" value="F:ATP binding"/>
    <property type="evidence" value="ECO:0007669"/>
    <property type="project" value="InterPro"/>
</dbReference>
<evidence type="ECO:0000313" key="3">
    <source>
        <dbReference type="Proteomes" id="UP000023152"/>
    </source>
</evidence>
<dbReference type="GO" id="GO:0004674">
    <property type="term" value="F:protein serine/threonine kinase activity"/>
    <property type="evidence" value="ECO:0007669"/>
    <property type="project" value="InterPro"/>
</dbReference>
<dbReference type="SMART" id="SM00220">
    <property type="entry name" value="S_TKc"/>
    <property type="match status" value="1"/>
</dbReference>
<evidence type="ECO:0000259" key="1">
    <source>
        <dbReference type="PROSITE" id="PS50011"/>
    </source>
</evidence>
<dbReference type="Pfam" id="PF00069">
    <property type="entry name" value="Pkinase"/>
    <property type="match status" value="1"/>
</dbReference>
<dbReference type="OrthoDB" id="8693905at2759"/>
<dbReference type="AlphaFoldDB" id="X6L9X3"/>
<keyword evidence="3" id="KW-1185">Reference proteome</keyword>
<dbReference type="PANTHER" id="PTHR24348">
    <property type="entry name" value="SERINE/THREONINE-PROTEIN KINASE UNC-51-RELATED"/>
    <property type="match status" value="1"/>
</dbReference>
<feature type="non-terminal residue" evidence="2">
    <location>
        <position position="1"/>
    </location>
</feature>
<reference evidence="2 3" key="1">
    <citation type="journal article" date="2013" name="Curr. Biol.">
        <title>The Genome of the Foraminiferan Reticulomyxa filosa.</title>
        <authorList>
            <person name="Glockner G."/>
            <person name="Hulsmann N."/>
            <person name="Schleicher M."/>
            <person name="Noegel A.A."/>
            <person name="Eichinger L."/>
            <person name="Gallinger C."/>
            <person name="Pawlowski J."/>
            <person name="Sierra R."/>
            <person name="Euteneuer U."/>
            <person name="Pillet L."/>
            <person name="Moustafa A."/>
            <person name="Platzer M."/>
            <person name="Groth M."/>
            <person name="Szafranski K."/>
            <person name="Schliwa M."/>
        </authorList>
    </citation>
    <scope>NUCLEOTIDE SEQUENCE [LARGE SCALE GENOMIC DNA]</scope>
</reference>
<sequence length="149" mass="17337">RVNVDEKIIMMKEKITFVDEYQILEKIRSGSDGIVYKVTHSDTKDLVAIKKLHSSNSQEMELLKRCRHRNIVEMKAAVNNEWLIMEHCRCGNLILCIKKHGPVNENIGRVFGQQIIEVLLYMHSQNIVHRIKDSFSNTLKTKNNNITYA</sequence>
<proteinExistence type="predicted"/>
<name>X6L9X3_RETFI</name>
<evidence type="ECO:0000313" key="2">
    <source>
        <dbReference type="EMBL" id="ETN97529.1"/>
    </source>
</evidence>
<dbReference type="GO" id="GO:0005737">
    <property type="term" value="C:cytoplasm"/>
    <property type="evidence" value="ECO:0007669"/>
    <property type="project" value="TreeGrafter"/>
</dbReference>
<dbReference type="Proteomes" id="UP000023152">
    <property type="component" value="Unassembled WGS sequence"/>
</dbReference>
<protein>
    <recommendedName>
        <fullName evidence="1">Protein kinase domain-containing protein</fullName>
    </recommendedName>
</protein>
<gene>
    <name evidence="2" type="ORF">RFI_40000</name>
</gene>